<evidence type="ECO:0000313" key="2">
    <source>
        <dbReference type="Proteomes" id="UP000183447"/>
    </source>
</evidence>
<reference evidence="1 2" key="1">
    <citation type="submission" date="2016-11" db="EMBL/GenBank/DDBJ databases">
        <authorList>
            <person name="Jaros S."/>
            <person name="Januszkiewicz K."/>
            <person name="Wedrychowicz H."/>
        </authorList>
    </citation>
    <scope>NUCLEOTIDE SEQUENCE [LARGE SCALE GENOMIC DNA]</scope>
    <source>
        <strain evidence="1 2">ATCC 23634</strain>
    </source>
</reference>
<name>A0A1K2HUW3_9HYPH</name>
<proteinExistence type="predicted"/>
<dbReference type="EMBL" id="FPKU01000001">
    <property type="protein sequence ID" value="SFZ82398.1"/>
    <property type="molecule type" value="Genomic_DNA"/>
</dbReference>
<keyword evidence="2" id="KW-1185">Reference proteome</keyword>
<protein>
    <submittedName>
        <fullName evidence="1">Uncharacterized protein</fullName>
    </submittedName>
</protein>
<dbReference type="Proteomes" id="UP000183447">
    <property type="component" value="Unassembled WGS sequence"/>
</dbReference>
<evidence type="ECO:0000313" key="1">
    <source>
        <dbReference type="EMBL" id="SFZ82398.1"/>
    </source>
</evidence>
<dbReference type="RefSeq" id="WP_177282403.1">
    <property type="nucleotide sequence ID" value="NZ_FPKU01000001.1"/>
</dbReference>
<dbReference type="AlphaFoldDB" id="A0A1K2HUW3"/>
<gene>
    <name evidence="1" type="ORF">SAMN02983003_1055</name>
</gene>
<organism evidence="1 2">
    <name type="scientific">Devosia enhydra</name>
    <dbReference type="NCBI Taxonomy" id="665118"/>
    <lineage>
        <taxon>Bacteria</taxon>
        <taxon>Pseudomonadati</taxon>
        <taxon>Pseudomonadota</taxon>
        <taxon>Alphaproteobacteria</taxon>
        <taxon>Hyphomicrobiales</taxon>
        <taxon>Devosiaceae</taxon>
        <taxon>Devosia</taxon>
    </lineage>
</organism>
<sequence length="58" mass="6349">MGRRSHFSISRLGKGWCITVHRRGRPDTVTICATEGEANRLRQRLSSEGLIGLNGGAI</sequence>
<accession>A0A1K2HUW3</accession>
<dbReference type="STRING" id="665118.SAMN02983003_1055"/>